<keyword evidence="3" id="KW-1185">Reference proteome</keyword>
<evidence type="ECO:0000313" key="3">
    <source>
        <dbReference type="Proteomes" id="UP000239366"/>
    </source>
</evidence>
<dbReference type="Proteomes" id="UP000239366">
    <property type="component" value="Unassembled WGS sequence"/>
</dbReference>
<feature type="chain" id="PRO_5015702234" description="Lipocalin-like domain-containing protein" evidence="1">
    <location>
        <begin position="23"/>
        <end position="141"/>
    </location>
</feature>
<evidence type="ECO:0000256" key="1">
    <source>
        <dbReference type="SAM" id="SignalP"/>
    </source>
</evidence>
<evidence type="ECO:0008006" key="4">
    <source>
        <dbReference type="Google" id="ProtNLM"/>
    </source>
</evidence>
<dbReference type="RefSeq" id="WP_105001558.1">
    <property type="nucleotide sequence ID" value="NZ_MQVX01000001.1"/>
</dbReference>
<comment type="caution">
    <text evidence="2">The sequence shown here is derived from an EMBL/GenBank/DDBJ whole genome shotgun (WGS) entry which is preliminary data.</text>
</comment>
<proteinExistence type="predicted"/>
<sequence length="141" mass="16695">MRKLYSSLLFVLFASLVTPVKGQSTFGSEYDLINLLCQEWQMSHGEVDGLKIQGVEAIKDRFVFYHNKTYTLLKSDSTVIRGIWKYNKLRKRFEMRLQEAGQIQAVIEEIGPDRFVLLPVLQSEPSRKVFNRFRYYYNRMQ</sequence>
<feature type="signal peptide" evidence="1">
    <location>
        <begin position="1"/>
        <end position="22"/>
    </location>
</feature>
<keyword evidence="1" id="KW-0732">Signal</keyword>
<protein>
    <recommendedName>
        <fullName evidence="4">Lipocalin-like domain-containing protein</fullName>
    </recommendedName>
</protein>
<evidence type="ECO:0000313" key="2">
    <source>
        <dbReference type="EMBL" id="PQJ15892.1"/>
    </source>
</evidence>
<dbReference type="AlphaFoldDB" id="A0A2S7T7I5"/>
<reference evidence="3" key="1">
    <citation type="submission" date="2016-11" db="EMBL/GenBank/DDBJ databases">
        <title>Trade-off between light-utilization and light-protection in marine flavobacteria.</title>
        <authorList>
            <person name="Kumagai Y."/>
            <person name="Yoshizawa S."/>
            <person name="Kogure K."/>
        </authorList>
    </citation>
    <scope>NUCLEOTIDE SEQUENCE [LARGE SCALE GENOMIC DNA]</scope>
    <source>
        <strain evidence="3">SG-18</strain>
    </source>
</reference>
<gene>
    <name evidence="2" type="ORF">BST99_09290</name>
</gene>
<dbReference type="EMBL" id="MQVX01000001">
    <property type="protein sequence ID" value="PQJ15892.1"/>
    <property type="molecule type" value="Genomic_DNA"/>
</dbReference>
<name>A0A2S7T7I5_9FLAO</name>
<organism evidence="2 3">
    <name type="scientific">Aureicoccus marinus</name>
    <dbReference type="NCBI Taxonomy" id="754435"/>
    <lineage>
        <taxon>Bacteria</taxon>
        <taxon>Pseudomonadati</taxon>
        <taxon>Bacteroidota</taxon>
        <taxon>Flavobacteriia</taxon>
        <taxon>Flavobacteriales</taxon>
        <taxon>Flavobacteriaceae</taxon>
        <taxon>Aureicoccus</taxon>
    </lineage>
</organism>
<accession>A0A2S7T7I5</accession>